<dbReference type="GO" id="GO:0072344">
    <property type="term" value="P:rescue of stalled ribosome"/>
    <property type="evidence" value="ECO:0007669"/>
    <property type="project" value="UniProtKB-UniRule"/>
</dbReference>
<evidence type="ECO:0000256" key="5">
    <source>
        <dbReference type="ARBA" id="ARBA00038063"/>
    </source>
</evidence>
<dbReference type="FunFam" id="3.40.50.1470:FF:000001">
    <property type="entry name" value="Peptidyl-tRNA hydrolase"/>
    <property type="match status" value="1"/>
</dbReference>
<feature type="binding site" evidence="8">
    <location>
        <position position="108"/>
    </location>
    <ligand>
        <name>tRNA</name>
        <dbReference type="ChEBI" id="CHEBI:17843"/>
    </ligand>
</feature>
<dbReference type="InterPro" id="IPR001328">
    <property type="entry name" value="Pept_tRNA_hydro"/>
</dbReference>
<evidence type="ECO:0000313" key="12">
    <source>
        <dbReference type="Proteomes" id="UP000031641"/>
    </source>
</evidence>
<dbReference type="AlphaFoldDB" id="A0A077L8T3"/>
<comment type="subunit">
    <text evidence="8">Monomer.</text>
</comment>
<evidence type="ECO:0000256" key="1">
    <source>
        <dbReference type="ARBA" id="ARBA00013260"/>
    </source>
</evidence>
<evidence type="ECO:0000256" key="7">
    <source>
        <dbReference type="ARBA" id="ARBA00050038"/>
    </source>
</evidence>
<feature type="binding site" evidence="8">
    <location>
        <position position="60"/>
    </location>
    <ligand>
        <name>tRNA</name>
        <dbReference type="ChEBI" id="CHEBI:17843"/>
    </ligand>
</feature>
<evidence type="ECO:0000256" key="4">
    <source>
        <dbReference type="ARBA" id="ARBA00022884"/>
    </source>
</evidence>
<dbReference type="Gene3D" id="3.40.50.1470">
    <property type="entry name" value="Peptidyl-tRNA hydrolase"/>
    <property type="match status" value="1"/>
</dbReference>
<dbReference type="NCBIfam" id="TIGR00447">
    <property type="entry name" value="pth"/>
    <property type="match status" value="1"/>
</dbReference>
<evidence type="ECO:0000256" key="3">
    <source>
        <dbReference type="ARBA" id="ARBA00022801"/>
    </source>
</evidence>
<dbReference type="GO" id="GO:0006515">
    <property type="term" value="P:protein quality control for misfolded or incompletely synthesized proteins"/>
    <property type="evidence" value="ECO:0007669"/>
    <property type="project" value="UniProtKB-UniRule"/>
</dbReference>
<feature type="site" description="Stabilizes the basic form of H active site to accept a proton" evidence="8">
    <location>
        <position position="87"/>
    </location>
</feature>
<keyword evidence="8" id="KW-0963">Cytoplasm</keyword>
<feature type="active site" description="Proton acceptor" evidence="8">
    <location>
        <position position="19"/>
    </location>
</feature>
<dbReference type="Proteomes" id="UP000031641">
    <property type="component" value="Chromosome"/>
</dbReference>
<dbReference type="InterPro" id="IPR036416">
    <property type="entry name" value="Pept_tRNA_hydro_sf"/>
</dbReference>
<evidence type="ECO:0000313" key="11">
    <source>
        <dbReference type="EMBL" id="BAP39443.1"/>
    </source>
</evidence>
<protein>
    <recommendedName>
        <fullName evidence="7 8">Peptidyl-tRNA hydrolase</fullName>
        <shortName evidence="8">Pth</shortName>
        <ecNumber evidence="1 8">3.1.1.29</ecNumber>
    </recommendedName>
</protein>
<dbReference type="PROSITE" id="PS01196">
    <property type="entry name" value="PEPT_TRNA_HYDROL_2"/>
    <property type="match status" value="1"/>
</dbReference>
<accession>A0A077L8T3</accession>
<dbReference type="PANTHER" id="PTHR17224:SF1">
    <property type="entry name" value="PEPTIDYL-TRNA HYDROLASE"/>
    <property type="match status" value="1"/>
</dbReference>
<keyword evidence="12" id="KW-1185">Reference proteome</keyword>
<dbReference type="PROSITE" id="PS01195">
    <property type="entry name" value="PEPT_TRNA_HYDROL_1"/>
    <property type="match status" value="1"/>
</dbReference>
<dbReference type="PANTHER" id="PTHR17224">
    <property type="entry name" value="PEPTIDYL-TRNA HYDROLASE"/>
    <property type="match status" value="1"/>
</dbReference>
<dbReference type="OrthoDB" id="9800507at2"/>
<proteinExistence type="inferred from homology"/>
<comment type="similarity">
    <text evidence="5 8 10">Belongs to the PTH family.</text>
</comment>
<gene>
    <name evidence="8 11" type="primary">pth</name>
    <name evidence="11" type="ORF">MCAN360_0204</name>
</gene>
<feature type="binding site" evidence="8">
    <location>
        <position position="14"/>
    </location>
    <ligand>
        <name>tRNA</name>
        <dbReference type="ChEBI" id="CHEBI:17843"/>
    </ligand>
</feature>
<dbReference type="CDD" id="cd00462">
    <property type="entry name" value="PTH"/>
    <property type="match status" value="1"/>
</dbReference>
<dbReference type="SUPFAM" id="SSF53178">
    <property type="entry name" value="Peptidyl-tRNA hydrolase-like"/>
    <property type="match status" value="1"/>
</dbReference>
<comment type="function">
    <text evidence="8">Catalyzes the release of premature peptidyl moieties from peptidyl-tRNA molecules trapped in stalled 50S ribosomal subunits, and thus maintains levels of free tRNAs and 50S ribosomes.</text>
</comment>
<feature type="binding site" evidence="8">
    <location>
        <position position="62"/>
    </location>
    <ligand>
        <name>tRNA</name>
        <dbReference type="ChEBI" id="CHEBI:17843"/>
    </ligand>
</feature>
<evidence type="ECO:0000256" key="9">
    <source>
        <dbReference type="RuleBase" id="RU000673"/>
    </source>
</evidence>
<organism evidence="11 12">
    <name type="scientific">Metamycoplasma canadense</name>
    <dbReference type="NCBI Taxonomy" id="29554"/>
    <lineage>
        <taxon>Bacteria</taxon>
        <taxon>Bacillati</taxon>
        <taxon>Mycoplasmatota</taxon>
        <taxon>Mycoplasmoidales</taxon>
        <taxon>Metamycoplasmataceae</taxon>
        <taxon>Metamycoplasma</taxon>
    </lineage>
</organism>
<feature type="site" description="Discriminates between blocked and unblocked aminoacyl-tRNA" evidence="8">
    <location>
        <position position="9"/>
    </location>
</feature>
<dbReference type="EC" id="3.1.1.29" evidence="1 8"/>
<evidence type="ECO:0000256" key="2">
    <source>
        <dbReference type="ARBA" id="ARBA00022555"/>
    </source>
</evidence>
<reference evidence="12" key="1">
    <citation type="journal article" date="2014" name="Genome Announc.">
        <title>Complete Genome Sequence of Mycoplasma canadense Strain HAZ 360_1 from Bovine Mastitic Milk in Japan.</title>
        <authorList>
            <person name="Hata E."/>
        </authorList>
    </citation>
    <scope>NUCLEOTIDE SEQUENCE [LARGE SCALE GENOMIC DNA]</scope>
    <source>
        <strain evidence="12">HAZ360_1</strain>
    </source>
</reference>
<dbReference type="HAMAP" id="MF_00083">
    <property type="entry name" value="Pept_tRNA_hydro_bact"/>
    <property type="match status" value="1"/>
</dbReference>
<dbReference type="HOGENOM" id="CLU_062456_4_1_14"/>
<comment type="catalytic activity">
    <reaction evidence="6 8 9">
        <text>an N-acyl-L-alpha-aminoacyl-tRNA + H2O = an N-acyl-L-amino acid + a tRNA + H(+)</text>
        <dbReference type="Rhea" id="RHEA:54448"/>
        <dbReference type="Rhea" id="RHEA-COMP:10123"/>
        <dbReference type="Rhea" id="RHEA-COMP:13883"/>
        <dbReference type="ChEBI" id="CHEBI:15377"/>
        <dbReference type="ChEBI" id="CHEBI:15378"/>
        <dbReference type="ChEBI" id="CHEBI:59874"/>
        <dbReference type="ChEBI" id="CHEBI:78442"/>
        <dbReference type="ChEBI" id="CHEBI:138191"/>
        <dbReference type="EC" id="3.1.1.29"/>
    </reaction>
</comment>
<evidence type="ECO:0000256" key="8">
    <source>
        <dbReference type="HAMAP-Rule" id="MF_00083"/>
    </source>
</evidence>
<comment type="subcellular location">
    <subcellularLocation>
        <location evidence="8">Cytoplasm</location>
    </subcellularLocation>
</comment>
<dbReference type="KEGG" id="mcan:MCAN360_0204"/>
<keyword evidence="3 8" id="KW-0378">Hydrolase</keyword>
<evidence type="ECO:0000256" key="6">
    <source>
        <dbReference type="ARBA" id="ARBA00048707"/>
    </source>
</evidence>
<dbReference type="GO" id="GO:0000049">
    <property type="term" value="F:tRNA binding"/>
    <property type="evidence" value="ECO:0007669"/>
    <property type="project" value="UniProtKB-UniRule"/>
</dbReference>
<name>A0A077L8T3_9BACT</name>
<dbReference type="EMBL" id="AP014631">
    <property type="protein sequence ID" value="BAP39443.1"/>
    <property type="molecule type" value="Genomic_DNA"/>
</dbReference>
<dbReference type="GO" id="GO:0005737">
    <property type="term" value="C:cytoplasm"/>
    <property type="evidence" value="ECO:0007669"/>
    <property type="project" value="UniProtKB-SubCell"/>
</dbReference>
<keyword evidence="2 8" id="KW-0820">tRNA-binding</keyword>
<dbReference type="STRING" id="29554.MCAN360_0204"/>
<evidence type="ECO:0000256" key="10">
    <source>
        <dbReference type="RuleBase" id="RU004320"/>
    </source>
</evidence>
<comment type="function">
    <text evidence="8">Hydrolyzes ribosome-free peptidyl-tRNAs (with 1 or more amino acids incorporated), which drop off the ribosome during protein synthesis, or as a result of ribosome stalling.</text>
</comment>
<dbReference type="Pfam" id="PF01195">
    <property type="entry name" value="Pept_tRNA_hydro"/>
    <property type="match status" value="1"/>
</dbReference>
<dbReference type="GO" id="GO:0004045">
    <property type="term" value="F:peptidyl-tRNA hydrolase activity"/>
    <property type="evidence" value="ECO:0007669"/>
    <property type="project" value="UniProtKB-UniRule"/>
</dbReference>
<keyword evidence="4 8" id="KW-0694">RNA-binding</keyword>
<dbReference type="InterPro" id="IPR018171">
    <property type="entry name" value="Pept_tRNA_hydro_CS"/>
</dbReference>
<sequence length="184" mass="20708">MKLIIGLGNPGIEYEKTRHNVGFMVIDKLSEKLEAPLKEKKFNGIFYKDKDVILAKPLTYMNNSGEFVKAIADYYNILIDDIIIVYDDMDIELGKVAIRQKGSSGGHNGVKSIIKHLGSEEIKRFKIGIGRGNDAINFVLGKFSHNDFLVIEKVINSTVDALIQFISNDIRYVMNNFSGKDYGK</sequence>
<dbReference type="RefSeq" id="WP_045433409.1">
    <property type="nucleotide sequence ID" value="NZ_AP014631.1"/>
</dbReference>